<dbReference type="Gene3D" id="3.60.15.10">
    <property type="entry name" value="Ribonuclease Z/Hydroxyacylglutathione hydrolase-like"/>
    <property type="match status" value="1"/>
</dbReference>
<feature type="domain" description="Metallo-beta-lactamase" evidence="5">
    <location>
        <begin position="58"/>
        <end position="273"/>
    </location>
</feature>
<evidence type="ECO:0000256" key="3">
    <source>
        <dbReference type="ARBA" id="ARBA00022801"/>
    </source>
</evidence>
<keyword evidence="7" id="KW-1185">Reference proteome</keyword>
<comment type="caution">
    <text evidence="6">The sequence shown here is derived from an EMBL/GenBank/DDBJ whole genome shotgun (WGS) entry which is preliminary data.</text>
</comment>
<dbReference type="PANTHER" id="PTHR42978">
    <property type="entry name" value="QUORUM-QUENCHING LACTONASE YTNP-RELATED-RELATED"/>
    <property type="match status" value="1"/>
</dbReference>
<evidence type="ECO:0000259" key="5">
    <source>
        <dbReference type="SMART" id="SM00849"/>
    </source>
</evidence>
<dbReference type="SUPFAM" id="SSF56281">
    <property type="entry name" value="Metallo-hydrolase/oxidoreductase"/>
    <property type="match status" value="1"/>
</dbReference>
<sequence>MTSARIGAIEVVRVEEMLTPGFDPAFLFPDWDPAILDRHPQLREPTFRDPDSGRLMSSMQSWLVRAGDEVIIVDTGCGNGKTRSAPAFRRFHDLSTPYLDRLAAAGVRPEDVTLVVNTHLHVDHVGWNTQRVDGRWVPTFPNARYVWGRVETNHWLDPAGGLSAQPEAAEVIEDSVRPVLDADLVDFVSDGDQLRPGLVFRAAPGHTVGQLQLWIESEGEAGVFTADCLHQPIQIYEPGWNSRFCELPEAAVATRAALLEAAAETDAVIFPSHFGAPHAGRVGRRPGGYTFLPLQATGRPS</sequence>
<protein>
    <submittedName>
        <fullName evidence="6">MBL fold metallo-hydrolase</fullName>
    </submittedName>
</protein>
<name>A0A947GD00_9HYPH</name>
<keyword evidence="4" id="KW-0862">Zinc</keyword>
<dbReference type="PANTHER" id="PTHR42978:SF6">
    <property type="entry name" value="QUORUM-QUENCHING LACTONASE YTNP-RELATED"/>
    <property type="match status" value="1"/>
</dbReference>
<evidence type="ECO:0000256" key="4">
    <source>
        <dbReference type="ARBA" id="ARBA00022833"/>
    </source>
</evidence>
<organism evidence="6 7">
    <name type="scientific">Prosthecodimorpha staleyi</name>
    <dbReference type="NCBI Taxonomy" id="2840188"/>
    <lineage>
        <taxon>Bacteria</taxon>
        <taxon>Pseudomonadati</taxon>
        <taxon>Pseudomonadota</taxon>
        <taxon>Alphaproteobacteria</taxon>
        <taxon>Hyphomicrobiales</taxon>
        <taxon>Ancalomicrobiaceae</taxon>
        <taxon>Prosthecodimorpha</taxon>
    </lineage>
</organism>
<dbReference type="CDD" id="cd16277">
    <property type="entry name" value="metallo-hydrolase-like_MBL-fold"/>
    <property type="match status" value="1"/>
</dbReference>
<dbReference type="AlphaFoldDB" id="A0A947GD00"/>
<dbReference type="GO" id="GO:0016787">
    <property type="term" value="F:hydrolase activity"/>
    <property type="evidence" value="ECO:0007669"/>
    <property type="project" value="UniProtKB-KW"/>
</dbReference>
<dbReference type="GO" id="GO:0046872">
    <property type="term" value="F:metal ion binding"/>
    <property type="evidence" value="ECO:0007669"/>
    <property type="project" value="UniProtKB-KW"/>
</dbReference>
<keyword evidence="2" id="KW-0479">Metal-binding</keyword>
<comment type="similarity">
    <text evidence="1">Belongs to the metallo-beta-lactamase superfamily.</text>
</comment>
<gene>
    <name evidence="6" type="ORF">KL771_09710</name>
</gene>
<keyword evidence="3" id="KW-0378">Hydrolase</keyword>
<reference evidence="6 7" key="1">
    <citation type="submission" date="2021-06" db="EMBL/GenBank/DDBJ databases">
        <authorList>
            <person name="Grouzdev D.S."/>
            <person name="Koziaeva V."/>
        </authorList>
    </citation>
    <scope>NUCLEOTIDE SEQUENCE [LARGE SCALE GENOMIC DNA]</scope>
    <source>
        <strain evidence="6 7">22</strain>
    </source>
</reference>
<dbReference type="SMART" id="SM00849">
    <property type="entry name" value="Lactamase_B"/>
    <property type="match status" value="1"/>
</dbReference>
<dbReference type="Proteomes" id="UP000766595">
    <property type="component" value="Unassembled WGS sequence"/>
</dbReference>
<dbReference type="RefSeq" id="WP_261968338.1">
    <property type="nucleotide sequence ID" value="NZ_JAHHZF010000004.1"/>
</dbReference>
<dbReference type="EMBL" id="JAHHZF010000004">
    <property type="protein sequence ID" value="MBT9289731.1"/>
    <property type="molecule type" value="Genomic_DNA"/>
</dbReference>
<evidence type="ECO:0000256" key="1">
    <source>
        <dbReference type="ARBA" id="ARBA00007749"/>
    </source>
</evidence>
<evidence type="ECO:0000313" key="7">
    <source>
        <dbReference type="Proteomes" id="UP000766595"/>
    </source>
</evidence>
<evidence type="ECO:0000256" key="2">
    <source>
        <dbReference type="ARBA" id="ARBA00022723"/>
    </source>
</evidence>
<dbReference type="InterPro" id="IPR051013">
    <property type="entry name" value="MBL_superfamily_lactonases"/>
</dbReference>
<dbReference type="Pfam" id="PF00753">
    <property type="entry name" value="Lactamase_B"/>
    <property type="match status" value="1"/>
</dbReference>
<evidence type="ECO:0000313" key="6">
    <source>
        <dbReference type="EMBL" id="MBT9289731.1"/>
    </source>
</evidence>
<dbReference type="InterPro" id="IPR001279">
    <property type="entry name" value="Metallo-B-lactamas"/>
</dbReference>
<dbReference type="InterPro" id="IPR036866">
    <property type="entry name" value="RibonucZ/Hydroxyglut_hydro"/>
</dbReference>
<accession>A0A947GD00</accession>
<proteinExistence type="inferred from homology"/>